<evidence type="ECO:0000256" key="5">
    <source>
        <dbReference type="SAM" id="MobiDB-lite"/>
    </source>
</evidence>
<dbReference type="Pfam" id="PF12696">
    <property type="entry name" value="TraG-D_C"/>
    <property type="match status" value="1"/>
</dbReference>
<dbReference type="InterPro" id="IPR008571">
    <property type="entry name" value="HerA-like"/>
</dbReference>
<dbReference type="GO" id="GO:0043139">
    <property type="term" value="F:5'-3' DNA helicase activity"/>
    <property type="evidence" value="ECO:0007669"/>
    <property type="project" value="UniProtKB-EC"/>
</dbReference>
<evidence type="ECO:0000313" key="8">
    <source>
        <dbReference type="EMBL" id="AAT46519.1"/>
    </source>
</evidence>
<dbReference type="GO" id="GO:0043138">
    <property type="term" value="F:3'-5' DNA helicase activity"/>
    <property type="evidence" value="ECO:0007669"/>
    <property type="project" value="UniProtKB-EC"/>
</dbReference>
<dbReference type="PANTHER" id="PTHR42957">
    <property type="entry name" value="HELICASE MJ1565-RELATED"/>
    <property type="match status" value="1"/>
</dbReference>
<dbReference type="InterPro" id="IPR002789">
    <property type="entry name" value="HerA_central"/>
</dbReference>
<dbReference type="PANTHER" id="PTHR42957:SF1">
    <property type="entry name" value="HELICASE MJ1565-RELATED"/>
    <property type="match status" value="1"/>
</dbReference>
<dbReference type="InterPro" id="IPR032689">
    <property type="entry name" value="TraG-D_C"/>
</dbReference>
<name>Q6H0X5_9CREN</name>
<dbReference type="InterPro" id="IPR027417">
    <property type="entry name" value="P-loop_NTPase"/>
</dbReference>
<dbReference type="CDD" id="cd01127">
    <property type="entry name" value="TrwB_TraG_TraD_VirD4"/>
    <property type="match status" value="1"/>
</dbReference>
<dbReference type="Gene3D" id="3.40.50.300">
    <property type="entry name" value="P-loop containing nucleotide triphosphate hydrolases"/>
    <property type="match status" value="2"/>
</dbReference>
<evidence type="ECO:0000256" key="2">
    <source>
        <dbReference type="ARBA" id="ARBA00034617"/>
    </source>
</evidence>
<dbReference type="AlphaFoldDB" id="Q6H0X5"/>
<comment type="catalytic activity">
    <reaction evidence="2">
        <text>Couples ATP hydrolysis with the unwinding of duplex DNA by translocating in the 3'-5' direction.</text>
        <dbReference type="EC" id="5.6.2.4"/>
    </reaction>
</comment>
<feature type="region of interest" description="Disordered" evidence="5">
    <location>
        <begin position="884"/>
        <end position="950"/>
    </location>
</feature>
<dbReference type="SUPFAM" id="SSF52540">
    <property type="entry name" value="P-loop containing nucleoside triphosphate hydrolases"/>
    <property type="match status" value="1"/>
</dbReference>
<proteinExistence type="inferred from homology"/>
<protein>
    <submittedName>
        <fullName evidence="8">VirD-like protein</fullName>
    </submittedName>
</protein>
<geneLocation type="plasmid" evidence="8">
    <name>pTC</name>
</geneLocation>
<reference evidence="8" key="1">
    <citation type="submission" date="2004-01" db="EMBL/GenBank/DDBJ databases">
        <title>Plasmid pTC and its variants of hyperthermoacidophilic archaeon Sulfolobus tengchongensis.</title>
        <authorList>
            <person name="Xiang X."/>
            <person name="Huang L."/>
        </authorList>
    </citation>
    <scope>NUCLEOTIDE SEQUENCE</scope>
    <source>
        <plasmid evidence="8">pTC</plasmid>
    </source>
</reference>
<dbReference type="EMBL" id="AY517480">
    <property type="protein sequence ID" value="AAT46519.1"/>
    <property type="molecule type" value="Genomic_DNA"/>
</dbReference>
<evidence type="ECO:0000256" key="3">
    <source>
        <dbReference type="ARBA" id="ARBA00048954"/>
    </source>
</evidence>
<comment type="similarity">
    <text evidence="1">Belongs to the HerA family.</text>
</comment>
<feature type="compositionally biased region" description="Basic and acidic residues" evidence="5">
    <location>
        <begin position="921"/>
        <end position="932"/>
    </location>
</feature>
<feature type="compositionally biased region" description="Basic and acidic residues" evidence="5">
    <location>
        <begin position="939"/>
        <end position="950"/>
    </location>
</feature>
<evidence type="ECO:0000259" key="6">
    <source>
        <dbReference type="Pfam" id="PF01935"/>
    </source>
</evidence>
<sequence length="1019" mass="116890">MKFYELFPKLDQYSNVLDTFGHTFELIYRREDKLRFFARTNAETEVLRKYFGVKEAEINDKLPLRALAYFKKEKDFYWGAEFHDLTNFLTKLKSREEMRIWIVLEPRLNDIFLKHSDKLKRNQSVIGKRQREVLASRLEGFAKDNIYYVQIQLIADKGRLKELGRDLTNYVLTNSRKLRLVLEKNKEDKMPRVPRFHSLYYKKWVWADENVINKIAVIPSPTILPVDFAIGGLLPDLPPNRQGFTIGKLTYSGKPVQLELEDFYRHAYVIGGTGAGKTSSMRMLLKRLKEAYPDIVEIIIDPHGDFAEEMVSFYSNYTNKFNPDEQLFYFHPIEAPITINPLALPKLPNVEQAMLLGFSNVMEIFEKLFMLKESAVYVKYIIQNSLAILYQKTPEPTFYDLYKIIVSLRNGTLDLPVKSKDWEEKLEMFQDLEDTTFVSALSRIEMLATNPLLRKIFATSKVPDNVLFRKGNVIVINASKGAVGDEVSFLVMAGWLFKIWYYALARAQLKLERIPVVVAIDEFQNVADLSIIDTILAEARKYGLHLMLAHQHTGQIDMNLLKSLMSNTGVKFLMKMQGSDAEKFAEIFPEFKTELVKVLPAQSVGQAALIVTPRKPGDKVVPVQVNLEFEELKKDQDRLQRVTERMKQHTVEKIEERDVTSLVNPVLKYTEEKPEVLPKLVLYKAFTSSCELGSKCIALVDLVRELGIDRDRVEDAVAKLDSQGYITVEKVKGKKVIQYGKGLFPLKGIVKNEIGKSVALRVIRKLYNDGYVVVAGKQEGDIRPDFVAFPYERDSLRPDYDSAVAVEIESDNEVSTHPEQVRRNMQKYIPIASLFKEIRIYTSESVFDKLKDIHDSFVQDQSIPADYKQKVKIFGIEMKEKEDEQKAVYSPVNSQNNGNGKGGSRPEKGGQKAQQYAIDSPVKESEFSHNEKSPSVQGHENEEKEASVTQKEETIVIKGVTIKVLSDVVEIDGKKFKVLQSDIDFLKKSKDIAEAIAINDHEIILKVLNYKKTIRLKEI</sequence>
<dbReference type="RefSeq" id="WP_011182890.1">
    <property type="nucleotide sequence ID" value="NC_005969.1"/>
</dbReference>
<feature type="domain" description="TraD/TraG TraM recognition site" evidence="7">
    <location>
        <begin position="515"/>
        <end position="585"/>
    </location>
</feature>
<accession>Q6H0X5</accession>
<feature type="domain" description="Helicase HerA central" evidence="6">
    <location>
        <begin position="245"/>
        <end position="344"/>
    </location>
</feature>
<dbReference type="Pfam" id="PF01935">
    <property type="entry name" value="DUF87"/>
    <property type="match status" value="1"/>
</dbReference>
<comment type="catalytic activity">
    <reaction evidence="3">
        <text>ATP + H2O = ADP + phosphate + H(+)</text>
        <dbReference type="Rhea" id="RHEA:13065"/>
        <dbReference type="ChEBI" id="CHEBI:15377"/>
        <dbReference type="ChEBI" id="CHEBI:15378"/>
        <dbReference type="ChEBI" id="CHEBI:30616"/>
        <dbReference type="ChEBI" id="CHEBI:43474"/>
        <dbReference type="ChEBI" id="CHEBI:456216"/>
        <dbReference type="EC" id="5.6.2.3"/>
    </reaction>
</comment>
<comment type="catalytic activity">
    <reaction evidence="4">
        <text>ATP + H2O = ADP + phosphate + H(+)</text>
        <dbReference type="Rhea" id="RHEA:13065"/>
        <dbReference type="ChEBI" id="CHEBI:15377"/>
        <dbReference type="ChEBI" id="CHEBI:15378"/>
        <dbReference type="ChEBI" id="CHEBI:30616"/>
        <dbReference type="ChEBI" id="CHEBI:43474"/>
        <dbReference type="ChEBI" id="CHEBI:456216"/>
        <dbReference type="EC" id="5.6.2.4"/>
    </reaction>
</comment>
<organism evidence="8">
    <name type="scientific">Sulfolobus tengchongensis</name>
    <dbReference type="NCBI Taxonomy" id="207809"/>
    <lineage>
        <taxon>Archaea</taxon>
        <taxon>Thermoproteota</taxon>
        <taxon>Thermoprotei</taxon>
        <taxon>Sulfolobales</taxon>
        <taxon>Sulfolobaceae</taxon>
        <taxon>Sulfolobus</taxon>
    </lineage>
</organism>
<keyword evidence="8" id="KW-0614">Plasmid</keyword>
<evidence type="ECO:0000256" key="4">
    <source>
        <dbReference type="ARBA" id="ARBA00048988"/>
    </source>
</evidence>
<evidence type="ECO:0000256" key="1">
    <source>
        <dbReference type="ARBA" id="ARBA00007816"/>
    </source>
</evidence>
<evidence type="ECO:0000259" key="7">
    <source>
        <dbReference type="Pfam" id="PF12696"/>
    </source>
</evidence>